<dbReference type="SUPFAM" id="SSF55718">
    <property type="entry name" value="SCP-like"/>
    <property type="match status" value="1"/>
</dbReference>
<dbReference type="AlphaFoldDB" id="A0A1I6LA13"/>
<dbReference type="PANTHER" id="PTHR10094">
    <property type="entry name" value="STEROL CARRIER PROTEIN 2 SCP-2 FAMILY PROTEIN"/>
    <property type="match status" value="1"/>
</dbReference>
<dbReference type="Proteomes" id="UP000198824">
    <property type="component" value="Unassembled WGS sequence"/>
</dbReference>
<proteinExistence type="predicted"/>
<evidence type="ECO:0000313" key="2">
    <source>
        <dbReference type="EMBL" id="SFS00297.1"/>
    </source>
</evidence>
<dbReference type="STRING" id="1166337.SAMN05192580_2494"/>
<reference evidence="2 3" key="1">
    <citation type="submission" date="2016-10" db="EMBL/GenBank/DDBJ databases">
        <authorList>
            <person name="de Groot N.N."/>
        </authorList>
    </citation>
    <scope>NUCLEOTIDE SEQUENCE [LARGE SCALE GENOMIC DNA]</scope>
    <source>
        <strain evidence="2 3">S5-249</strain>
    </source>
</reference>
<dbReference type="InterPro" id="IPR036527">
    <property type="entry name" value="SCP2_sterol-bd_dom_sf"/>
</dbReference>
<evidence type="ECO:0000313" key="3">
    <source>
        <dbReference type="Proteomes" id="UP000198824"/>
    </source>
</evidence>
<dbReference type="OrthoDB" id="9809312at2"/>
<dbReference type="InterPro" id="IPR003033">
    <property type="entry name" value="SCP2_sterol-bd_dom"/>
</dbReference>
<sequence length="101" mass="10736">MTKSDLAEKLRQANATLPGKVVRLDFGPDGSVTLDGNSQTILEDDTGAASDATVNISWDDFKSLAKGQLNPMTAFMSGKIRLDGDMGVAMQLQSVFSKLQG</sequence>
<dbReference type="EMBL" id="FOZG01000002">
    <property type="protein sequence ID" value="SFS00297.1"/>
    <property type="molecule type" value="Genomic_DNA"/>
</dbReference>
<gene>
    <name evidence="2" type="ORF">SAMN05192580_2494</name>
</gene>
<evidence type="ECO:0000259" key="1">
    <source>
        <dbReference type="Pfam" id="PF02036"/>
    </source>
</evidence>
<dbReference type="RefSeq" id="WP_093314984.1">
    <property type="nucleotide sequence ID" value="NZ_FOZG01000002.1"/>
</dbReference>
<dbReference type="Gene3D" id="3.30.1050.10">
    <property type="entry name" value="SCP2 sterol-binding domain"/>
    <property type="match status" value="1"/>
</dbReference>
<feature type="domain" description="SCP2" evidence="1">
    <location>
        <begin position="9"/>
        <end position="96"/>
    </location>
</feature>
<keyword evidence="3" id="KW-1185">Reference proteome</keyword>
<dbReference type="GO" id="GO:0005829">
    <property type="term" value="C:cytosol"/>
    <property type="evidence" value="ECO:0007669"/>
    <property type="project" value="TreeGrafter"/>
</dbReference>
<protein>
    <submittedName>
        <fullName evidence="2">Putative sterol carrier protein</fullName>
    </submittedName>
</protein>
<name>A0A1I6LA13_9SPHN</name>
<accession>A0A1I6LA13</accession>
<dbReference type="Pfam" id="PF02036">
    <property type="entry name" value="SCP2"/>
    <property type="match status" value="1"/>
</dbReference>
<organism evidence="2 3">
    <name type="scientific">Sphingomonas jatrophae</name>
    <dbReference type="NCBI Taxonomy" id="1166337"/>
    <lineage>
        <taxon>Bacteria</taxon>
        <taxon>Pseudomonadati</taxon>
        <taxon>Pseudomonadota</taxon>
        <taxon>Alphaproteobacteria</taxon>
        <taxon>Sphingomonadales</taxon>
        <taxon>Sphingomonadaceae</taxon>
        <taxon>Sphingomonas</taxon>
    </lineage>
</organism>
<dbReference type="PANTHER" id="PTHR10094:SF25">
    <property type="entry name" value="SCP2 STEROL-BINDING DOMAIN-CONTAINING PROTEIN 1"/>
    <property type="match status" value="1"/>
</dbReference>